<sequence length="208" mass="22511">DAPKPPVSVFIEHDEKSTTSVSNESLNTTSVASSLSKTTSSKSSSASSKDKSKPGSAKSSVETSVAEDLPTTAQSATSSDFSSFLPSNRENNSQTIKKNTVAADNKLTQHSPADEVSEYSFSFSGNSQTNDQQKTAYNRRKSWDMVETGIIGKQSPSYLKNDTIDNDTSGIFNNEPPKFESAPSPLGPYAVCLHFLKIYLWCSKIVFI</sequence>
<name>A0AC35FXK0_9BILA</name>
<proteinExistence type="predicted"/>
<dbReference type="WBParaSite" id="PS1159_v2.g21791.t1">
    <property type="protein sequence ID" value="PS1159_v2.g21791.t1"/>
    <property type="gene ID" value="PS1159_v2.g21791"/>
</dbReference>
<evidence type="ECO:0000313" key="1">
    <source>
        <dbReference type="Proteomes" id="UP000887580"/>
    </source>
</evidence>
<accession>A0AC35FXK0</accession>
<reference evidence="2" key="1">
    <citation type="submission" date="2022-11" db="UniProtKB">
        <authorList>
            <consortium name="WormBaseParasite"/>
        </authorList>
    </citation>
    <scope>IDENTIFICATION</scope>
</reference>
<protein>
    <submittedName>
        <fullName evidence="2">Uncharacterized protein</fullName>
    </submittedName>
</protein>
<dbReference type="Proteomes" id="UP000887580">
    <property type="component" value="Unplaced"/>
</dbReference>
<organism evidence="1 2">
    <name type="scientific">Panagrolaimus sp. PS1159</name>
    <dbReference type="NCBI Taxonomy" id="55785"/>
    <lineage>
        <taxon>Eukaryota</taxon>
        <taxon>Metazoa</taxon>
        <taxon>Ecdysozoa</taxon>
        <taxon>Nematoda</taxon>
        <taxon>Chromadorea</taxon>
        <taxon>Rhabditida</taxon>
        <taxon>Tylenchina</taxon>
        <taxon>Panagrolaimomorpha</taxon>
        <taxon>Panagrolaimoidea</taxon>
        <taxon>Panagrolaimidae</taxon>
        <taxon>Panagrolaimus</taxon>
    </lineage>
</organism>
<evidence type="ECO:0000313" key="2">
    <source>
        <dbReference type="WBParaSite" id="PS1159_v2.g21791.t1"/>
    </source>
</evidence>